<organism evidence="2">
    <name type="scientific">Arundo donax</name>
    <name type="common">Giant reed</name>
    <name type="synonym">Donax arundinaceus</name>
    <dbReference type="NCBI Taxonomy" id="35708"/>
    <lineage>
        <taxon>Eukaryota</taxon>
        <taxon>Viridiplantae</taxon>
        <taxon>Streptophyta</taxon>
        <taxon>Embryophyta</taxon>
        <taxon>Tracheophyta</taxon>
        <taxon>Spermatophyta</taxon>
        <taxon>Magnoliopsida</taxon>
        <taxon>Liliopsida</taxon>
        <taxon>Poales</taxon>
        <taxon>Poaceae</taxon>
        <taxon>PACMAD clade</taxon>
        <taxon>Arundinoideae</taxon>
        <taxon>Arundineae</taxon>
        <taxon>Arundo</taxon>
    </lineage>
</organism>
<feature type="region of interest" description="Disordered" evidence="1">
    <location>
        <begin position="1"/>
        <end position="24"/>
    </location>
</feature>
<evidence type="ECO:0000313" key="2">
    <source>
        <dbReference type="EMBL" id="JAE00544.1"/>
    </source>
</evidence>
<dbReference type="EMBL" id="GBRH01197352">
    <property type="protein sequence ID" value="JAE00544.1"/>
    <property type="molecule type" value="Transcribed_RNA"/>
</dbReference>
<sequence>MVSTVTDKSSWTDFSDQIGKVNPA</sequence>
<protein>
    <submittedName>
        <fullName evidence="2">Uncharacterized protein</fullName>
    </submittedName>
</protein>
<accession>A0A0A9ENG8</accession>
<dbReference type="AlphaFoldDB" id="A0A0A9ENG8"/>
<feature type="compositionally biased region" description="Polar residues" evidence="1">
    <location>
        <begin position="1"/>
        <end position="15"/>
    </location>
</feature>
<reference evidence="2" key="1">
    <citation type="submission" date="2014-09" db="EMBL/GenBank/DDBJ databases">
        <authorList>
            <person name="Magalhaes I.L.F."/>
            <person name="Oliveira U."/>
            <person name="Santos F.R."/>
            <person name="Vidigal T.H.D.A."/>
            <person name="Brescovit A.D."/>
            <person name="Santos A.J."/>
        </authorList>
    </citation>
    <scope>NUCLEOTIDE SEQUENCE</scope>
    <source>
        <tissue evidence="2">Shoot tissue taken approximately 20 cm above the soil surface</tissue>
    </source>
</reference>
<reference evidence="2" key="2">
    <citation type="journal article" date="2015" name="Data Brief">
        <title>Shoot transcriptome of the giant reed, Arundo donax.</title>
        <authorList>
            <person name="Barrero R.A."/>
            <person name="Guerrero F.D."/>
            <person name="Moolhuijzen P."/>
            <person name="Goolsby J.A."/>
            <person name="Tidwell J."/>
            <person name="Bellgard S.E."/>
            <person name="Bellgard M.I."/>
        </authorList>
    </citation>
    <scope>NUCLEOTIDE SEQUENCE</scope>
    <source>
        <tissue evidence="2">Shoot tissue taken approximately 20 cm above the soil surface</tissue>
    </source>
</reference>
<evidence type="ECO:0000256" key="1">
    <source>
        <dbReference type="SAM" id="MobiDB-lite"/>
    </source>
</evidence>
<name>A0A0A9ENG8_ARUDO</name>
<proteinExistence type="predicted"/>